<evidence type="ECO:0000256" key="5">
    <source>
        <dbReference type="ARBA" id="ARBA00022840"/>
    </source>
</evidence>
<dbReference type="GO" id="GO:0005524">
    <property type="term" value="F:ATP binding"/>
    <property type="evidence" value="ECO:0007669"/>
    <property type="project" value="UniProtKB-KW"/>
</dbReference>
<keyword evidence="2 6" id="KW-0808">Transferase</keyword>
<keyword evidence="3 6" id="KW-0547">Nucleotide-binding</keyword>
<evidence type="ECO:0000256" key="3">
    <source>
        <dbReference type="ARBA" id="ARBA00022741"/>
    </source>
</evidence>
<dbReference type="HAMAP" id="MF_00347">
    <property type="entry name" value="Polyphosphate_kinase"/>
    <property type="match status" value="1"/>
</dbReference>
<dbReference type="GO" id="GO:0009358">
    <property type="term" value="C:polyphosphate kinase complex"/>
    <property type="evidence" value="ECO:0007669"/>
    <property type="project" value="InterPro"/>
</dbReference>
<feature type="region of interest" description="Disordered" evidence="8">
    <location>
        <begin position="1"/>
        <end position="37"/>
    </location>
</feature>
<comment type="catalytic activity">
    <reaction evidence="6 7">
        <text>[phosphate](n) + ATP = [phosphate](n+1) + ADP</text>
        <dbReference type="Rhea" id="RHEA:19573"/>
        <dbReference type="Rhea" id="RHEA-COMP:9859"/>
        <dbReference type="Rhea" id="RHEA-COMP:14280"/>
        <dbReference type="ChEBI" id="CHEBI:16838"/>
        <dbReference type="ChEBI" id="CHEBI:30616"/>
        <dbReference type="ChEBI" id="CHEBI:456216"/>
        <dbReference type="EC" id="2.7.4.1"/>
    </reaction>
</comment>
<dbReference type="EC" id="2.7.4.1" evidence="6 7"/>
<feature type="domain" description="Polyphosphate kinase middle" evidence="9">
    <location>
        <begin position="168"/>
        <end position="350"/>
    </location>
</feature>
<evidence type="ECO:0000313" key="13">
    <source>
        <dbReference type="EMBL" id="QHI96957.1"/>
    </source>
</evidence>
<dbReference type="EMBL" id="CP047650">
    <property type="protein sequence ID" value="QHI96957.1"/>
    <property type="molecule type" value="Genomic_DNA"/>
</dbReference>
<dbReference type="InterPro" id="IPR003414">
    <property type="entry name" value="PP_kinase"/>
</dbReference>
<keyword evidence="14" id="KW-1185">Reference proteome</keyword>
<feature type="compositionally biased region" description="Low complexity" evidence="8">
    <location>
        <begin position="1"/>
        <end position="11"/>
    </location>
</feature>
<keyword evidence="4 6" id="KW-0418">Kinase</keyword>
<dbReference type="InterPro" id="IPR025200">
    <property type="entry name" value="PPK_C_dom2"/>
</dbReference>
<name>A0A857J051_9BURK</name>
<dbReference type="InterPro" id="IPR041108">
    <property type="entry name" value="PP_kinase_C_1"/>
</dbReference>
<dbReference type="KEGG" id="xyk:GT347_02520"/>
<keyword evidence="1 6" id="KW-0597">Phosphoprotein</keyword>
<keyword evidence="6" id="KW-0479">Metal-binding</keyword>
<dbReference type="InterPro" id="IPR024953">
    <property type="entry name" value="PP_kinase_middle"/>
</dbReference>
<dbReference type="SUPFAM" id="SSF140356">
    <property type="entry name" value="PPK N-terminal domain-like"/>
    <property type="match status" value="1"/>
</dbReference>
<dbReference type="InterPro" id="IPR036830">
    <property type="entry name" value="PP_kinase_middle_dom_sf"/>
</dbReference>
<dbReference type="Proteomes" id="UP000464787">
    <property type="component" value="Chromosome"/>
</dbReference>
<feature type="domain" description="Polyphosphate kinase C-terminal" evidence="11">
    <location>
        <begin position="549"/>
        <end position="718"/>
    </location>
</feature>
<comment type="similarity">
    <text evidence="6 7">Belongs to the polyphosphate kinase 1 (PPK1) family.</text>
</comment>
<dbReference type="AlphaFoldDB" id="A0A857J051"/>
<accession>A0A857J051</accession>
<evidence type="ECO:0000256" key="6">
    <source>
        <dbReference type="HAMAP-Rule" id="MF_00347"/>
    </source>
</evidence>
<dbReference type="Pfam" id="PF13089">
    <property type="entry name" value="PP_kinase_N"/>
    <property type="match status" value="1"/>
</dbReference>
<keyword evidence="5 6" id="KW-0067">ATP-binding</keyword>
<feature type="binding site" evidence="6">
    <location>
        <position position="451"/>
    </location>
    <ligand>
        <name>Mg(2+)</name>
        <dbReference type="ChEBI" id="CHEBI:18420"/>
    </ligand>
</feature>
<feature type="compositionally biased region" description="Pro residues" evidence="8">
    <location>
        <begin position="12"/>
        <end position="23"/>
    </location>
</feature>
<feature type="binding site" evidence="6">
    <location>
        <position position="514"/>
    </location>
    <ligand>
        <name>ATP</name>
        <dbReference type="ChEBI" id="CHEBI:30616"/>
    </ligand>
</feature>
<dbReference type="GO" id="GO:0046872">
    <property type="term" value="F:metal ion binding"/>
    <property type="evidence" value="ECO:0007669"/>
    <property type="project" value="UniProtKB-KW"/>
</dbReference>
<dbReference type="InterPro" id="IPR036832">
    <property type="entry name" value="PPK_N_dom_sf"/>
</dbReference>
<evidence type="ECO:0000259" key="11">
    <source>
        <dbReference type="Pfam" id="PF13090"/>
    </source>
</evidence>
<evidence type="ECO:0000256" key="7">
    <source>
        <dbReference type="RuleBase" id="RU003800"/>
    </source>
</evidence>
<evidence type="ECO:0000256" key="8">
    <source>
        <dbReference type="SAM" id="MobiDB-lite"/>
    </source>
</evidence>
<dbReference type="Pfam" id="PF17941">
    <property type="entry name" value="PP_kinase_C_1"/>
    <property type="match status" value="1"/>
</dbReference>
<feature type="active site" description="Phosphohistidine intermediate" evidence="6">
    <location>
        <position position="481"/>
    </location>
</feature>
<evidence type="ECO:0000256" key="4">
    <source>
        <dbReference type="ARBA" id="ARBA00022777"/>
    </source>
</evidence>
<dbReference type="Pfam" id="PF13090">
    <property type="entry name" value="PP_kinase_C"/>
    <property type="match status" value="1"/>
</dbReference>
<feature type="binding site" evidence="6">
    <location>
        <position position="95"/>
    </location>
    <ligand>
        <name>ATP</name>
        <dbReference type="ChEBI" id="CHEBI:30616"/>
    </ligand>
</feature>
<evidence type="ECO:0000256" key="2">
    <source>
        <dbReference type="ARBA" id="ARBA00022679"/>
    </source>
</evidence>
<dbReference type="RefSeq" id="WP_160550475.1">
    <property type="nucleotide sequence ID" value="NZ_CP047650.1"/>
</dbReference>
<dbReference type="GO" id="GO:0008976">
    <property type="term" value="F:polyphosphate kinase activity"/>
    <property type="evidence" value="ECO:0007669"/>
    <property type="project" value="UniProtKB-UniRule"/>
</dbReference>
<gene>
    <name evidence="13" type="primary">ppk1</name>
    <name evidence="6" type="synonym">ppk</name>
    <name evidence="13" type="ORF">GT347_02520</name>
</gene>
<keyword evidence="6" id="KW-0460">Magnesium</keyword>
<evidence type="ECO:0000259" key="9">
    <source>
        <dbReference type="Pfam" id="PF02503"/>
    </source>
</evidence>
<dbReference type="GO" id="GO:0006799">
    <property type="term" value="P:polyphosphate biosynthetic process"/>
    <property type="evidence" value="ECO:0007669"/>
    <property type="project" value="UniProtKB-UniRule"/>
</dbReference>
<dbReference type="NCBIfam" id="NF003918">
    <property type="entry name" value="PRK05443.1-2"/>
    <property type="match status" value="1"/>
</dbReference>
<evidence type="ECO:0000259" key="12">
    <source>
        <dbReference type="Pfam" id="PF17941"/>
    </source>
</evidence>
<dbReference type="Gene3D" id="3.30.870.10">
    <property type="entry name" value="Endonuclease Chain A"/>
    <property type="match status" value="2"/>
</dbReference>
<dbReference type="InterPro" id="IPR025198">
    <property type="entry name" value="PPK_N_dom"/>
</dbReference>
<feature type="binding site" evidence="6">
    <location>
        <position position="638"/>
    </location>
    <ligand>
        <name>ATP</name>
        <dbReference type="ChEBI" id="CHEBI:30616"/>
    </ligand>
</feature>
<dbReference type="Gene3D" id="1.20.58.310">
    <property type="entry name" value="Polyphosphate kinase N-terminal domain"/>
    <property type="match status" value="1"/>
</dbReference>
<dbReference type="NCBIfam" id="NF003921">
    <property type="entry name" value="PRK05443.2-2"/>
    <property type="match status" value="1"/>
</dbReference>
<dbReference type="Gene3D" id="3.30.1840.10">
    <property type="entry name" value="Polyphosphate kinase middle domain"/>
    <property type="match status" value="1"/>
</dbReference>
<feature type="domain" description="Polyphosphate kinase C-terminal" evidence="12">
    <location>
        <begin position="377"/>
        <end position="541"/>
    </location>
</feature>
<dbReference type="Pfam" id="PF02503">
    <property type="entry name" value="PP_kinase"/>
    <property type="match status" value="1"/>
</dbReference>
<organism evidence="13 14">
    <name type="scientific">Xylophilus rhododendri</name>
    <dbReference type="NCBI Taxonomy" id="2697032"/>
    <lineage>
        <taxon>Bacteria</taxon>
        <taxon>Pseudomonadati</taxon>
        <taxon>Pseudomonadota</taxon>
        <taxon>Betaproteobacteria</taxon>
        <taxon>Burkholderiales</taxon>
        <taxon>Xylophilus</taxon>
    </lineage>
</organism>
<dbReference type="NCBIfam" id="TIGR03705">
    <property type="entry name" value="poly_P_kin"/>
    <property type="match status" value="1"/>
</dbReference>
<feature type="binding site" evidence="6">
    <location>
        <position position="610"/>
    </location>
    <ligand>
        <name>ATP</name>
        <dbReference type="ChEBI" id="CHEBI:30616"/>
    </ligand>
</feature>
<comment type="cofactor">
    <cofactor evidence="6">
        <name>Mg(2+)</name>
        <dbReference type="ChEBI" id="CHEBI:18420"/>
    </cofactor>
</comment>
<dbReference type="PANTHER" id="PTHR30218:SF0">
    <property type="entry name" value="POLYPHOSPHATE KINASE"/>
    <property type="match status" value="1"/>
</dbReference>
<comment type="PTM">
    <text evidence="6 7">An intermediate of this reaction is the autophosphorylated ppk in which a phosphate is covalently linked to a histidine residue through a N-P bond.</text>
</comment>
<dbReference type="PIRSF" id="PIRSF015589">
    <property type="entry name" value="PP_kinase"/>
    <property type="match status" value="1"/>
</dbReference>
<reference evidence="13 14" key="1">
    <citation type="submission" date="2020-01" db="EMBL/GenBank/DDBJ databases">
        <title>Genome sequencing of strain KACC 21265.</title>
        <authorList>
            <person name="Heo J."/>
            <person name="Kim S.-J."/>
            <person name="Kim J.-S."/>
            <person name="Hong S.-B."/>
            <person name="Kwon S.-W."/>
        </authorList>
    </citation>
    <scope>NUCLEOTIDE SEQUENCE [LARGE SCALE GENOMIC DNA]</scope>
    <source>
        <strain evidence="13 14">KACC 21265</strain>
    </source>
</reference>
<evidence type="ECO:0000313" key="14">
    <source>
        <dbReference type="Proteomes" id="UP000464787"/>
    </source>
</evidence>
<protein>
    <recommendedName>
        <fullName evidence="6 7">Polyphosphate kinase</fullName>
        <ecNumber evidence="6 7">2.7.4.1</ecNumber>
    </recommendedName>
    <alternativeName>
        <fullName evidence="6">ATP-polyphosphate phosphotransferase</fullName>
    </alternativeName>
    <alternativeName>
        <fullName evidence="6">Polyphosphoric acid kinase</fullName>
    </alternativeName>
</protein>
<evidence type="ECO:0000259" key="10">
    <source>
        <dbReference type="Pfam" id="PF13089"/>
    </source>
</evidence>
<sequence length="739" mass="82324">MTVFPPASTEPVPVPEVAVPPVPGVATPETTSTLPELAGPEPAPVVIDAAAPTPLALLDRDRSILAFNERVFHWARREDVPLLERLRYLCIVSSNLDEFFEVRAAPHLAGALADGDKPGESTATFEKLADAAHELVARQYALYNDALIPAFAANGIHLLSHGARNHAQRKWVRDYFNREVAPLLVPIGLDPAHPFPQVANKSLNFIVRLQGTDAFGRENEIAILKVPRVLPRIIRLPAEVARGRASFVMLSSVIRAHMGELFPGRQMTEFSQFRVTRHSDLAVDEDEVINLRTALRRGLTLRHYGQAVRLEVSSGCSQHLLDFLQKQFRLPDAALYRVHGPVNLVRLMQLVDLVNDPALLYSRWTPVQPTGLRSGVSIFSQLRERDVLIHQPFESFDGVVDFLREAVHDPQVLAIKQTIYRTGSESVMIDLLTEAVRLGKEVTAVVELKARFDEEANINWAEALESVGAQVVYGVVGLKTHAKMLLVTRREGGRLRRYGHLSTGNYNARTARLYTDISHLTADAALTADMDAVFAHLASQNQLPRLKRLWLAPFELQDQLVARIEATAAAARAGQDTRIVVKMNALTDERLIRALIAAGSDGVRIDLIVRGACMLPAQQPGATENIRVRSVIGRFLEHSRVFYFRTGDADELYLSSADWMTRNMLRRVELAWPVRDPALRQRIIDECLVAYLGDSRDAWTLDADGRYRCTEPAPDGGHAAQAALMDRYRMPGRRRERAA</sequence>
<comment type="function">
    <text evidence="6 7">Catalyzes the reversible transfer of the terminal phosphate of ATP to form a long-chain polyphosphate (polyP).</text>
</comment>
<feature type="binding site" evidence="6">
    <location>
        <position position="421"/>
    </location>
    <ligand>
        <name>Mg(2+)</name>
        <dbReference type="ChEBI" id="CHEBI:18420"/>
    </ligand>
</feature>
<dbReference type="PANTHER" id="PTHR30218">
    <property type="entry name" value="POLYPHOSPHATE KINASE"/>
    <property type="match status" value="1"/>
</dbReference>
<dbReference type="SUPFAM" id="SSF56024">
    <property type="entry name" value="Phospholipase D/nuclease"/>
    <property type="match status" value="2"/>
</dbReference>
<feature type="domain" description="Polyphosphate kinase N-terminal" evidence="10">
    <location>
        <begin position="58"/>
        <end position="158"/>
    </location>
</feature>
<proteinExistence type="inferred from homology"/>
<dbReference type="SUPFAM" id="SSF143724">
    <property type="entry name" value="PHP14-like"/>
    <property type="match status" value="1"/>
</dbReference>
<evidence type="ECO:0000256" key="1">
    <source>
        <dbReference type="ARBA" id="ARBA00022553"/>
    </source>
</evidence>